<dbReference type="PANTHER" id="PTHR22601">
    <property type="entry name" value="ISP4 LIKE PROTEIN"/>
    <property type="match status" value="1"/>
</dbReference>
<dbReference type="GO" id="GO:0035673">
    <property type="term" value="F:oligopeptide transmembrane transporter activity"/>
    <property type="evidence" value="ECO:0007669"/>
    <property type="project" value="InterPro"/>
</dbReference>
<dbReference type="Pfam" id="PF03169">
    <property type="entry name" value="OPT"/>
    <property type="match status" value="1"/>
</dbReference>
<evidence type="ECO:0000256" key="4">
    <source>
        <dbReference type="ARBA" id="ARBA00022692"/>
    </source>
</evidence>
<dbReference type="OrthoDB" id="9986677at2759"/>
<evidence type="ECO:0000256" key="5">
    <source>
        <dbReference type="ARBA" id="ARBA00022856"/>
    </source>
</evidence>
<comment type="subcellular location">
    <subcellularLocation>
        <location evidence="1">Membrane</location>
        <topology evidence="1">Multi-pass membrane protein</topology>
    </subcellularLocation>
</comment>
<keyword evidence="11" id="KW-1185">Reference proteome</keyword>
<reference evidence="10 11" key="1">
    <citation type="journal article" date="2020" name="ISME J.">
        <title>Uncovering the hidden diversity of litter-decomposition mechanisms in mushroom-forming fungi.</title>
        <authorList>
            <person name="Floudas D."/>
            <person name="Bentzer J."/>
            <person name="Ahren D."/>
            <person name="Johansson T."/>
            <person name="Persson P."/>
            <person name="Tunlid A."/>
        </authorList>
    </citation>
    <scope>NUCLEOTIDE SEQUENCE [LARGE SCALE GENOMIC DNA]</scope>
    <source>
        <strain evidence="10 11">CBS 406.79</strain>
    </source>
</reference>
<dbReference type="EMBL" id="JAACJN010000009">
    <property type="protein sequence ID" value="KAF5391536.1"/>
    <property type="molecule type" value="Genomic_DNA"/>
</dbReference>
<feature type="transmembrane region" description="Helical" evidence="9">
    <location>
        <begin position="697"/>
        <end position="724"/>
    </location>
</feature>
<evidence type="ECO:0000256" key="3">
    <source>
        <dbReference type="ARBA" id="ARBA00022448"/>
    </source>
</evidence>
<evidence type="ECO:0000256" key="8">
    <source>
        <dbReference type="ARBA" id="ARBA00023136"/>
    </source>
</evidence>
<feature type="transmembrane region" description="Helical" evidence="9">
    <location>
        <begin position="314"/>
        <end position="332"/>
    </location>
</feature>
<gene>
    <name evidence="10" type="ORF">D9757_002495</name>
</gene>
<dbReference type="NCBIfam" id="TIGR00728">
    <property type="entry name" value="OPT_sfam"/>
    <property type="match status" value="1"/>
</dbReference>
<feature type="transmembrane region" description="Helical" evidence="9">
    <location>
        <begin position="644"/>
        <end position="662"/>
    </location>
</feature>
<comment type="similarity">
    <text evidence="2">Belongs to the oligopeptide OPT transporter family.</text>
</comment>
<evidence type="ECO:0000256" key="9">
    <source>
        <dbReference type="SAM" id="Phobius"/>
    </source>
</evidence>
<feature type="transmembrane region" description="Helical" evidence="9">
    <location>
        <begin position="101"/>
        <end position="123"/>
    </location>
</feature>
<evidence type="ECO:0000313" key="11">
    <source>
        <dbReference type="Proteomes" id="UP000518752"/>
    </source>
</evidence>
<keyword evidence="4 9" id="KW-0812">Transmembrane</keyword>
<evidence type="ECO:0000256" key="6">
    <source>
        <dbReference type="ARBA" id="ARBA00022927"/>
    </source>
</evidence>
<sequence>MFNEDAKTSSVDVPRLTKKGESYDEKLAERKPGIDIESIPEEEGSAELVLEDARDITTHVITVEDDPSLNPWTFRAFFLGIGLSAFGGVLAEIYYFKPQTVLVSTMFLAIISYVLGMGMDAFTPRVGPFKWLNPHPFNKKENAFIVIMSSAAATSALGTEVLAVQRLFYNTSPNGAASIFLLFSSQLLGYGLGGLFRGSLLYPSKMLYPTVVPLVSMFDTLYKDHHTGANRKRFKIFWIVFTAIFVWEIFPEYIFPLLTGFSIFCLADQHNPIFTNIFGGSNGNEGLGFLSICFDWQYISGGINPMTIPLKAQFSNFIGYVLCLLVFCGVYYRNTWNALSLPFLSQELFYANGTLYNQTLILNDKLEVDPVLLEEQGLPFYAATWVVQLLTTNLGMAATFTHLLLWNRDDLRLAWSWAAPSNIRKNLTNFDWKFWQDSGIRNADEEEETDPHYLEMLKYPDAPNSWYFAVLIISIVMALVLIYKTNSTLPWWGFIIALLLSVISIIFFGALYAMTGLQFIIQPFVQMIGGFLHPGKPMANMYFVLYTYNSVNQAQLLLRDLKIAQYVKLPPRAAFTAQIIGTLFGSILNYILMNSIIDNQRTILLSVEGTNIWSGQQPQQYNSQAIAWGGLAHELFAHGKRYQWVAWAYVLGLFVPVPFWVVHRYFPRLRADYLYTPVIWQVVYSVNHVSAQPVVSYYIGWLCVGINSSIFAYFSIAFLSQWWLRTRYPQWFNSNNYIIAAALDGGTQVMVFVLSFAVQGAAGNAHLFPQWWGADQNGESSNILGWTEH</sequence>
<keyword evidence="5" id="KW-0571">Peptide transport</keyword>
<feature type="transmembrane region" description="Helical" evidence="9">
    <location>
        <begin position="573"/>
        <end position="592"/>
    </location>
</feature>
<comment type="caution">
    <text evidence="10">The sequence shown here is derived from an EMBL/GenBank/DDBJ whole genome shotgun (WGS) entry which is preliminary data.</text>
</comment>
<feature type="transmembrane region" description="Helical" evidence="9">
    <location>
        <begin position="466"/>
        <end position="483"/>
    </location>
</feature>
<feature type="transmembrane region" description="Helical" evidence="9">
    <location>
        <begin position="176"/>
        <end position="200"/>
    </location>
</feature>
<feature type="transmembrane region" description="Helical" evidence="9">
    <location>
        <begin position="234"/>
        <end position="250"/>
    </location>
</feature>
<evidence type="ECO:0000256" key="7">
    <source>
        <dbReference type="ARBA" id="ARBA00022989"/>
    </source>
</evidence>
<name>A0A8H5MF80_9AGAR</name>
<dbReference type="GO" id="GO:0015031">
    <property type="term" value="P:protein transport"/>
    <property type="evidence" value="ECO:0007669"/>
    <property type="project" value="UniProtKB-KW"/>
</dbReference>
<evidence type="ECO:0000313" key="10">
    <source>
        <dbReference type="EMBL" id="KAF5391536.1"/>
    </source>
</evidence>
<organism evidence="10 11">
    <name type="scientific">Collybiopsis confluens</name>
    <dbReference type="NCBI Taxonomy" id="2823264"/>
    <lineage>
        <taxon>Eukaryota</taxon>
        <taxon>Fungi</taxon>
        <taxon>Dikarya</taxon>
        <taxon>Basidiomycota</taxon>
        <taxon>Agaricomycotina</taxon>
        <taxon>Agaricomycetes</taxon>
        <taxon>Agaricomycetidae</taxon>
        <taxon>Agaricales</taxon>
        <taxon>Marasmiineae</taxon>
        <taxon>Omphalotaceae</taxon>
        <taxon>Collybiopsis</taxon>
    </lineage>
</organism>
<evidence type="ECO:0008006" key="12">
    <source>
        <dbReference type="Google" id="ProtNLM"/>
    </source>
</evidence>
<dbReference type="InterPro" id="IPR004648">
    <property type="entry name" value="Oligpept_transpt"/>
</dbReference>
<evidence type="ECO:0000256" key="2">
    <source>
        <dbReference type="ARBA" id="ARBA00008807"/>
    </source>
</evidence>
<protein>
    <recommendedName>
        <fullName evidence="12">OPT superfamily oligopeptide transporter</fullName>
    </recommendedName>
</protein>
<evidence type="ECO:0000256" key="1">
    <source>
        <dbReference type="ARBA" id="ARBA00004141"/>
    </source>
</evidence>
<feature type="transmembrane region" description="Helical" evidence="9">
    <location>
        <begin position="72"/>
        <end position="94"/>
    </location>
</feature>
<keyword evidence="3" id="KW-0813">Transport</keyword>
<dbReference type="AlphaFoldDB" id="A0A8H5MF80"/>
<proteinExistence type="inferred from homology"/>
<feature type="transmembrane region" description="Helical" evidence="9">
    <location>
        <begin position="736"/>
        <end position="758"/>
    </location>
</feature>
<feature type="transmembrane region" description="Helical" evidence="9">
    <location>
        <begin position="489"/>
        <end position="513"/>
    </location>
</feature>
<dbReference type="GO" id="GO:0016020">
    <property type="term" value="C:membrane"/>
    <property type="evidence" value="ECO:0007669"/>
    <property type="project" value="UniProtKB-SubCell"/>
</dbReference>
<dbReference type="InterPro" id="IPR004813">
    <property type="entry name" value="OPT"/>
</dbReference>
<dbReference type="Proteomes" id="UP000518752">
    <property type="component" value="Unassembled WGS sequence"/>
</dbReference>
<keyword evidence="8 9" id="KW-0472">Membrane</keyword>
<keyword evidence="6" id="KW-0653">Protein transport</keyword>
<accession>A0A8H5MF80</accession>
<keyword evidence="7 9" id="KW-1133">Transmembrane helix</keyword>
<feature type="transmembrane region" description="Helical" evidence="9">
    <location>
        <begin position="143"/>
        <end position="164"/>
    </location>
</feature>